<organism evidence="7 8">
    <name type="scientific">Cuscuta epithymum</name>
    <dbReference type="NCBI Taxonomy" id="186058"/>
    <lineage>
        <taxon>Eukaryota</taxon>
        <taxon>Viridiplantae</taxon>
        <taxon>Streptophyta</taxon>
        <taxon>Embryophyta</taxon>
        <taxon>Tracheophyta</taxon>
        <taxon>Spermatophyta</taxon>
        <taxon>Magnoliopsida</taxon>
        <taxon>eudicotyledons</taxon>
        <taxon>Gunneridae</taxon>
        <taxon>Pentapetalae</taxon>
        <taxon>asterids</taxon>
        <taxon>lamiids</taxon>
        <taxon>Solanales</taxon>
        <taxon>Convolvulaceae</taxon>
        <taxon>Cuscuteae</taxon>
        <taxon>Cuscuta</taxon>
        <taxon>Cuscuta subgen. Cuscuta</taxon>
    </lineage>
</organism>
<dbReference type="SUPFAM" id="SSF101941">
    <property type="entry name" value="NAC domain"/>
    <property type="match status" value="1"/>
</dbReference>
<evidence type="ECO:0000313" key="7">
    <source>
        <dbReference type="EMBL" id="CAH9068655.1"/>
    </source>
</evidence>
<evidence type="ECO:0000256" key="2">
    <source>
        <dbReference type="ARBA" id="ARBA00023125"/>
    </source>
</evidence>
<keyword evidence="1" id="KW-0805">Transcription regulation</keyword>
<dbReference type="InterPro" id="IPR036093">
    <property type="entry name" value="NAC_dom_sf"/>
</dbReference>
<comment type="caution">
    <text evidence="7">The sequence shown here is derived from an EMBL/GenBank/DDBJ whole genome shotgun (WGS) entry which is preliminary data.</text>
</comment>
<evidence type="ECO:0000256" key="1">
    <source>
        <dbReference type="ARBA" id="ARBA00023015"/>
    </source>
</evidence>
<dbReference type="PANTHER" id="PTHR31719">
    <property type="entry name" value="NAC TRANSCRIPTION FACTOR 56"/>
    <property type="match status" value="1"/>
</dbReference>
<feature type="compositionally biased region" description="Low complexity" evidence="5">
    <location>
        <begin position="426"/>
        <end position="443"/>
    </location>
</feature>
<accession>A0AAV0CAV5</accession>
<reference evidence="7" key="1">
    <citation type="submission" date="2022-07" db="EMBL/GenBank/DDBJ databases">
        <authorList>
            <person name="Macas J."/>
            <person name="Novak P."/>
            <person name="Neumann P."/>
        </authorList>
    </citation>
    <scope>NUCLEOTIDE SEQUENCE</scope>
</reference>
<evidence type="ECO:0000259" key="6">
    <source>
        <dbReference type="PROSITE" id="PS51005"/>
    </source>
</evidence>
<dbReference type="InterPro" id="IPR003441">
    <property type="entry name" value="NAC-dom"/>
</dbReference>
<dbReference type="Proteomes" id="UP001152523">
    <property type="component" value="Unassembled WGS sequence"/>
</dbReference>
<keyword evidence="3" id="KW-0804">Transcription</keyword>
<keyword evidence="8" id="KW-1185">Reference proteome</keyword>
<evidence type="ECO:0000256" key="5">
    <source>
        <dbReference type="SAM" id="MobiDB-lite"/>
    </source>
</evidence>
<dbReference type="PROSITE" id="PS51005">
    <property type="entry name" value="NAC"/>
    <property type="match status" value="1"/>
</dbReference>
<evidence type="ECO:0000256" key="3">
    <source>
        <dbReference type="ARBA" id="ARBA00023163"/>
    </source>
</evidence>
<dbReference type="GO" id="GO:0006355">
    <property type="term" value="P:regulation of DNA-templated transcription"/>
    <property type="evidence" value="ECO:0007669"/>
    <property type="project" value="InterPro"/>
</dbReference>
<feature type="domain" description="NAC" evidence="6">
    <location>
        <begin position="35"/>
        <end position="198"/>
    </location>
</feature>
<feature type="region of interest" description="Disordered" evidence="5">
    <location>
        <begin position="426"/>
        <end position="467"/>
    </location>
</feature>
<dbReference type="GO" id="GO:0003677">
    <property type="term" value="F:DNA binding"/>
    <property type="evidence" value="ECO:0007669"/>
    <property type="project" value="UniProtKB-KW"/>
</dbReference>
<keyword evidence="4" id="KW-0539">Nucleus</keyword>
<gene>
    <name evidence="7" type="ORF">CEPIT_LOCUS2814</name>
</gene>
<dbReference type="Gene3D" id="2.170.150.80">
    <property type="entry name" value="NAC domain"/>
    <property type="match status" value="1"/>
</dbReference>
<proteinExistence type="predicted"/>
<dbReference type="Pfam" id="PF02365">
    <property type="entry name" value="NAM"/>
    <property type="match status" value="1"/>
</dbReference>
<dbReference type="EMBL" id="CAMAPF010000015">
    <property type="protein sequence ID" value="CAH9068655.1"/>
    <property type="molecule type" value="Genomic_DNA"/>
</dbReference>
<dbReference type="PANTHER" id="PTHR31719:SF94">
    <property type="entry name" value="PROTEIN ATAF2"/>
    <property type="match status" value="1"/>
</dbReference>
<feature type="non-terminal residue" evidence="7">
    <location>
        <position position="467"/>
    </location>
</feature>
<dbReference type="AlphaFoldDB" id="A0AAV0CAV5"/>
<sequence length="467" mass="52172">MSFCNSGGVAEDGGESAIMAASNDRAVVDKYFNEIPVGYRFVPTDEELVVHYLKNKILGRPLPRNRILTCNIYESHPQILFRMYGTIRESACYFFTTREKMNANGSRPKRKAVNGYWRASGRDEPVRSSKNNQVVGSKRTLNYFEGTHQLKGRNKGMKTNWMMHEYISTHHPNSIPHPSNPSSKMKLDDYVLVKIYHKAGTTTPPENEDIINDSMENKDEMGMVSLPDKKQQVLETSPVELWSSSDGAGLMLGSSQLSFQYNESDDLHIQLTYSTPTNPPPPPPPQTMQHHLEINREAAEELLGRRGSNHTRLHDHSWPAKTIISPAAASCRYPSAPPCYDFGIPFIWQNDQGLPPLPPSSYHNPLLLHPSRLVMPTRAASAVYPPAADGRGFQNGGCQGNPFATTSYYPKEDVWELHGLVAAAINNNNNNNTNNNNNSNNNNKPAAEGVADIDEAPPNYNKHEKFV</sequence>
<name>A0AAV0CAV5_9ASTE</name>
<protein>
    <recommendedName>
        <fullName evidence="6">NAC domain-containing protein</fullName>
    </recommendedName>
</protein>
<evidence type="ECO:0000313" key="8">
    <source>
        <dbReference type="Proteomes" id="UP001152523"/>
    </source>
</evidence>
<keyword evidence="2" id="KW-0238">DNA-binding</keyword>
<evidence type="ECO:0000256" key="4">
    <source>
        <dbReference type="ARBA" id="ARBA00023242"/>
    </source>
</evidence>